<gene>
    <name evidence="8" type="primary">menD</name>
    <name evidence="8" type="ORF">ACFSNB_16615</name>
</gene>
<dbReference type="EMBL" id="JBHUIY010000047">
    <property type="protein sequence ID" value="MFD2235428.1"/>
    <property type="molecule type" value="Genomic_DNA"/>
</dbReference>
<evidence type="ECO:0000256" key="6">
    <source>
        <dbReference type="ARBA" id="ARBA00023211"/>
    </source>
</evidence>
<dbReference type="CDD" id="cd07037">
    <property type="entry name" value="TPP_PYR_MenD"/>
    <property type="match status" value="1"/>
</dbReference>
<proteinExistence type="predicted"/>
<keyword evidence="5" id="KW-0786">Thiamine pyrophosphate</keyword>
<evidence type="ECO:0000313" key="9">
    <source>
        <dbReference type="Proteomes" id="UP001597296"/>
    </source>
</evidence>
<dbReference type="InterPro" id="IPR029061">
    <property type="entry name" value="THDP-binding"/>
</dbReference>
<evidence type="ECO:0000256" key="5">
    <source>
        <dbReference type="ARBA" id="ARBA00023052"/>
    </source>
</evidence>
<dbReference type="PANTHER" id="PTHR42916:SF1">
    <property type="entry name" value="PROTEIN PHYLLO, CHLOROPLASTIC"/>
    <property type="match status" value="1"/>
</dbReference>
<dbReference type="RefSeq" id="WP_377318605.1">
    <property type="nucleotide sequence ID" value="NZ_JBHUIY010000047.1"/>
</dbReference>
<keyword evidence="9" id="KW-1185">Reference proteome</keyword>
<keyword evidence="6" id="KW-0464">Manganese</keyword>
<evidence type="ECO:0000259" key="7">
    <source>
        <dbReference type="Pfam" id="PF02776"/>
    </source>
</evidence>
<dbReference type="Proteomes" id="UP001597296">
    <property type="component" value="Unassembled WGS sequence"/>
</dbReference>
<feature type="domain" description="Thiamine pyrophosphate enzyme N-terminal TPP-binding" evidence="7">
    <location>
        <begin position="43"/>
        <end position="155"/>
    </location>
</feature>
<keyword evidence="1" id="KW-0474">Menaquinone biosynthesis</keyword>
<keyword evidence="3" id="KW-0479">Metal-binding</keyword>
<dbReference type="SUPFAM" id="SSF52518">
    <property type="entry name" value="Thiamin diphosphate-binding fold (THDP-binding)"/>
    <property type="match status" value="1"/>
</dbReference>
<evidence type="ECO:0000256" key="1">
    <source>
        <dbReference type="ARBA" id="ARBA00022428"/>
    </source>
</evidence>
<feature type="non-terminal residue" evidence="8">
    <location>
        <position position="386"/>
    </location>
</feature>
<comment type="caution">
    <text evidence="8">The sequence shown here is derived from an EMBL/GenBank/DDBJ whole genome shotgun (WGS) entry which is preliminary data.</text>
</comment>
<dbReference type="Gene3D" id="3.40.50.1220">
    <property type="entry name" value="TPP-binding domain"/>
    <property type="match status" value="1"/>
</dbReference>
<evidence type="ECO:0000256" key="2">
    <source>
        <dbReference type="ARBA" id="ARBA00022679"/>
    </source>
</evidence>
<dbReference type="InterPro" id="IPR029035">
    <property type="entry name" value="DHS-like_NAD/FAD-binding_dom"/>
</dbReference>
<dbReference type="NCBIfam" id="TIGR00173">
    <property type="entry name" value="menD"/>
    <property type="match status" value="1"/>
</dbReference>
<dbReference type="PANTHER" id="PTHR42916">
    <property type="entry name" value="2-SUCCINYL-5-ENOLPYRUVYL-6-HYDROXY-3-CYCLOHEXENE-1-CARBOXYLATE SYNTHASE"/>
    <property type="match status" value="1"/>
</dbReference>
<dbReference type="InterPro" id="IPR012001">
    <property type="entry name" value="Thiamin_PyroP_enz_TPP-bd_dom"/>
</dbReference>
<evidence type="ECO:0000313" key="8">
    <source>
        <dbReference type="EMBL" id="MFD2235428.1"/>
    </source>
</evidence>
<reference evidence="9" key="1">
    <citation type="journal article" date="2019" name="Int. J. Syst. Evol. Microbiol.">
        <title>The Global Catalogue of Microorganisms (GCM) 10K type strain sequencing project: providing services to taxonomists for standard genome sequencing and annotation.</title>
        <authorList>
            <consortium name="The Broad Institute Genomics Platform"/>
            <consortium name="The Broad Institute Genome Sequencing Center for Infectious Disease"/>
            <person name="Wu L."/>
            <person name="Ma J."/>
        </authorList>
    </citation>
    <scope>NUCLEOTIDE SEQUENCE [LARGE SCALE GENOMIC DNA]</scope>
    <source>
        <strain evidence="9">KCTC 15012</strain>
    </source>
</reference>
<dbReference type="GO" id="GO:0070204">
    <property type="term" value="F:2-succinyl-5-enolpyruvyl-6-hydroxy-3-cyclohexene-1-carboxylic-acid synthase activity"/>
    <property type="evidence" value="ECO:0007669"/>
    <property type="project" value="UniProtKB-EC"/>
</dbReference>
<evidence type="ECO:0000256" key="4">
    <source>
        <dbReference type="ARBA" id="ARBA00022842"/>
    </source>
</evidence>
<dbReference type="Gene3D" id="3.40.50.970">
    <property type="match status" value="1"/>
</dbReference>
<dbReference type="Pfam" id="PF02776">
    <property type="entry name" value="TPP_enzyme_N"/>
    <property type="match status" value="1"/>
</dbReference>
<protein>
    <submittedName>
        <fullName evidence="8">2-succinyl-5-enolpyruvyl-6-hydroxy-3-cyclohexene-1-carboxylic-acid synthase</fullName>
        <ecNumber evidence="8">2.2.1.9</ecNumber>
    </submittedName>
</protein>
<sequence length="386" mass="39172">MPETLPSAGGLAAMPSPSGFAAMPSPSGFAALPSPGGITAAWAAALIDGLARAGATDAVLSPGSRSTPLTLACLRHPGLACRMLLDERAAGFYALGLARATGRPVLLVCTSGSAVANWHPAVAEADAARLPLILLSADRPPELQDCGANQTLDQRTMFGSQVRAVHTLPPAEPEAGWLAALAARAVSQSRWPLPGPVQINVPLREPLLAAPDDPPPAAPAVPPLVALPRLAPDPAALAELARRCAGRRGVIVAGAEPLPAAPLVALAAALDWPILAEPLSGLRWGGHDRSRVIARAGLILRGACPPAEIVLRFGAFPVVKAVGQWLGRAAEQIVVSPDSRWPDPARAAALLLHADPALLAEALAAAAPAPAPAAPLAGWRAAEAGV</sequence>
<dbReference type="InterPro" id="IPR004433">
    <property type="entry name" value="MenaQ_synth_MenD"/>
</dbReference>
<keyword evidence="2 8" id="KW-0808">Transferase</keyword>
<organism evidence="8 9">
    <name type="scientific">Phaeospirillum tilakii</name>
    <dbReference type="NCBI Taxonomy" id="741673"/>
    <lineage>
        <taxon>Bacteria</taxon>
        <taxon>Pseudomonadati</taxon>
        <taxon>Pseudomonadota</taxon>
        <taxon>Alphaproteobacteria</taxon>
        <taxon>Rhodospirillales</taxon>
        <taxon>Rhodospirillaceae</taxon>
        <taxon>Phaeospirillum</taxon>
    </lineage>
</organism>
<dbReference type="SUPFAM" id="SSF52467">
    <property type="entry name" value="DHS-like NAD/FAD-binding domain"/>
    <property type="match status" value="1"/>
</dbReference>
<accession>A0ABW5CF61</accession>
<keyword evidence="4" id="KW-0460">Magnesium</keyword>
<name>A0ABW5CF61_9PROT</name>
<evidence type="ECO:0000256" key="3">
    <source>
        <dbReference type="ARBA" id="ARBA00022723"/>
    </source>
</evidence>
<dbReference type="EC" id="2.2.1.9" evidence="8"/>